<comment type="caution">
    <text evidence="1">The sequence shown here is derived from an EMBL/GenBank/DDBJ whole genome shotgun (WGS) entry which is preliminary data.</text>
</comment>
<dbReference type="OrthoDB" id="4315091at2"/>
<name>A0A8I0P9T1_9ACTN</name>
<accession>A0A8I0P9T1</accession>
<protein>
    <submittedName>
        <fullName evidence="1">Uncharacterized protein</fullName>
    </submittedName>
</protein>
<gene>
    <name evidence="1" type="ORF">H4687_006086</name>
</gene>
<evidence type="ECO:0000313" key="2">
    <source>
        <dbReference type="Proteomes" id="UP000629287"/>
    </source>
</evidence>
<reference evidence="1 2" key="1">
    <citation type="submission" date="2020-10" db="EMBL/GenBank/DDBJ databases">
        <title>Sequencing the genomes of 1000 actinobacteria strains.</title>
        <authorList>
            <person name="Klenk H.-P."/>
        </authorList>
    </citation>
    <scope>NUCLEOTIDE SEQUENCE [LARGE SCALE GENOMIC DNA]</scope>
    <source>
        <strain evidence="1 2">DSM 41803</strain>
    </source>
</reference>
<dbReference type="GeneID" id="86830615"/>
<dbReference type="EMBL" id="JADBGF010000001">
    <property type="protein sequence ID" value="MBE1599957.1"/>
    <property type="molecule type" value="Genomic_DNA"/>
</dbReference>
<dbReference type="Proteomes" id="UP000629287">
    <property type="component" value="Unassembled WGS sequence"/>
</dbReference>
<keyword evidence="2" id="KW-1185">Reference proteome</keyword>
<organism evidence="1 2">
    <name type="scientific">Streptomyces stelliscabiei</name>
    <dbReference type="NCBI Taxonomy" id="146820"/>
    <lineage>
        <taxon>Bacteria</taxon>
        <taxon>Bacillati</taxon>
        <taxon>Actinomycetota</taxon>
        <taxon>Actinomycetes</taxon>
        <taxon>Kitasatosporales</taxon>
        <taxon>Streptomycetaceae</taxon>
        <taxon>Streptomyces</taxon>
    </lineage>
</organism>
<dbReference type="RefSeq" id="WP_046912663.1">
    <property type="nucleotide sequence ID" value="NZ_JADBGF010000001.1"/>
</dbReference>
<dbReference type="AlphaFoldDB" id="A0A8I0P9T1"/>
<sequence>MKSCPRMSRIKSDFEKDICFLISYAERNAGTPPAKTSAKQAITVKHNMARAMSRHFARCRECG</sequence>
<proteinExistence type="predicted"/>
<evidence type="ECO:0000313" key="1">
    <source>
        <dbReference type="EMBL" id="MBE1599957.1"/>
    </source>
</evidence>